<dbReference type="EMBL" id="FQZQ01000020">
    <property type="protein sequence ID" value="SHK13978.1"/>
    <property type="molecule type" value="Genomic_DNA"/>
</dbReference>
<dbReference type="InterPro" id="IPR015424">
    <property type="entry name" value="PyrdxlP-dep_Trfase"/>
</dbReference>
<organism evidence="3 4">
    <name type="scientific">Shimia gijangensis</name>
    <dbReference type="NCBI Taxonomy" id="1470563"/>
    <lineage>
        <taxon>Bacteria</taxon>
        <taxon>Pseudomonadati</taxon>
        <taxon>Pseudomonadota</taxon>
        <taxon>Alphaproteobacteria</taxon>
        <taxon>Rhodobacterales</taxon>
        <taxon>Roseobacteraceae</taxon>
    </lineage>
</organism>
<dbReference type="Proteomes" id="UP000183982">
    <property type="component" value="Unassembled WGS sequence"/>
</dbReference>
<dbReference type="PANTHER" id="PTHR43686">
    <property type="entry name" value="SULFURTRANSFERASE-RELATED"/>
    <property type="match status" value="1"/>
</dbReference>
<evidence type="ECO:0000259" key="2">
    <source>
        <dbReference type="Pfam" id="PF00266"/>
    </source>
</evidence>
<evidence type="ECO:0000313" key="4">
    <source>
        <dbReference type="Proteomes" id="UP000183982"/>
    </source>
</evidence>
<evidence type="ECO:0000313" key="3">
    <source>
        <dbReference type="EMBL" id="SHK13978.1"/>
    </source>
</evidence>
<dbReference type="Pfam" id="PF00266">
    <property type="entry name" value="Aminotran_5"/>
    <property type="match status" value="1"/>
</dbReference>
<keyword evidence="1" id="KW-0663">Pyridoxal phosphate</keyword>
<feature type="domain" description="Aminotransferase class V" evidence="2">
    <location>
        <begin position="46"/>
        <end position="410"/>
    </location>
</feature>
<dbReference type="STRING" id="1470563.SAMN05444000_1209"/>
<dbReference type="RefSeq" id="WP_073254950.1">
    <property type="nucleotide sequence ID" value="NZ_FQZQ01000020.1"/>
</dbReference>
<dbReference type="PANTHER" id="PTHR43686:SF1">
    <property type="entry name" value="AMINOTRAN_5 DOMAIN-CONTAINING PROTEIN"/>
    <property type="match status" value="1"/>
</dbReference>
<dbReference type="InterPro" id="IPR015421">
    <property type="entry name" value="PyrdxlP-dep_Trfase_major"/>
</dbReference>
<keyword evidence="3" id="KW-0456">Lyase</keyword>
<dbReference type="AlphaFoldDB" id="A0A1M6Q1A8"/>
<gene>
    <name evidence="3" type="ORF">SAMN05444000_1209</name>
</gene>
<dbReference type="InterPro" id="IPR000192">
    <property type="entry name" value="Aminotrans_V_dom"/>
</dbReference>
<dbReference type="InterPro" id="IPR015422">
    <property type="entry name" value="PyrdxlP-dep_Trfase_small"/>
</dbReference>
<proteinExistence type="predicted"/>
<dbReference type="Gene3D" id="3.90.1150.10">
    <property type="entry name" value="Aspartate Aminotransferase, domain 1"/>
    <property type="match status" value="1"/>
</dbReference>
<sequence length="469" mass="50099">MSISLSPLARFEQDLRALPDPVQALKDGQIGKDTTFATPFGTQKLIYADYIASGRPLRQVEEFVMTEVLPFYANSHTVDSFCGAAMTGMRAEARDVIARKCGGNTDDHAVIFSGSGATSALNQLVHLLGLRDAIERGEKAFVIMGPYEHHSNILPWRESGAEVIEIDEAPKGGPDLEQLDAELARCAAQGLTIAAFSAASNVTGICTDVATVTRLAKARGAAIVWDYAGGGPYLPIDMTLPCGAAIDAVALSPHKFIGGPGGSGVLLVRRDAVRVKTPSRPGGGTVAFVNGKRHDYVDCIEQREEGGTPNVIGDIRAALALIVKDVLGQEFISARNAGNARVAFNVWGDVPGIEILAADKQDRLPFLSFVPRDSDGNRIDYRVFTQALSDRYGIQARGGCSCAGPYVHRLMDIDDAWSEEIRADILSGSTKSKPGFVRLNLSYLMDDATIAFILDAVTELVSTETAKAA</sequence>
<keyword evidence="4" id="KW-1185">Reference proteome</keyword>
<name>A0A1M6Q1A8_9RHOB</name>
<reference evidence="4" key="1">
    <citation type="submission" date="2016-11" db="EMBL/GenBank/DDBJ databases">
        <authorList>
            <person name="Varghese N."/>
            <person name="Submissions S."/>
        </authorList>
    </citation>
    <scope>NUCLEOTIDE SEQUENCE [LARGE SCALE GENOMIC DNA]</scope>
    <source>
        <strain evidence="4">DSM 100564</strain>
    </source>
</reference>
<dbReference type="OrthoDB" id="9804366at2"/>
<dbReference type="SUPFAM" id="SSF53383">
    <property type="entry name" value="PLP-dependent transferases"/>
    <property type="match status" value="1"/>
</dbReference>
<accession>A0A1M6Q1A8</accession>
<dbReference type="Gene3D" id="3.40.640.10">
    <property type="entry name" value="Type I PLP-dependent aspartate aminotransferase-like (Major domain)"/>
    <property type="match status" value="1"/>
</dbReference>
<protein>
    <submittedName>
        <fullName evidence="3">Selenocysteine lyase/Cysteine desulfurase</fullName>
    </submittedName>
</protein>
<dbReference type="GO" id="GO:0016829">
    <property type="term" value="F:lyase activity"/>
    <property type="evidence" value="ECO:0007669"/>
    <property type="project" value="UniProtKB-KW"/>
</dbReference>
<evidence type="ECO:0000256" key="1">
    <source>
        <dbReference type="ARBA" id="ARBA00022898"/>
    </source>
</evidence>